<evidence type="ECO:0000256" key="1">
    <source>
        <dbReference type="SAM" id="SignalP"/>
    </source>
</evidence>
<keyword evidence="3" id="KW-1185">Reference proteome</keyword>
<evidence type="ECO:0000313" key="3">
    <source>
        <dbReference type="Proteomes" id="UP000286287"/>
    </source>
</evidence>
<sequence length="224" mass="22523">MSFTKSLTVPALLSSVLLGTALLSGCGSIARNAADNTPVSALPLAGAKASGQLSEATALAAQAINITTSGRVTVTKTFDDFDPSTLPGIVGTPSGLDVPLAVESAVFSGCAGGVLPSADTLTLTIKKVSLSVADTKATASTELPLNATVALTKTAAGSYKVNTPTATFGTLKLLWSTYSPVMAKSGTNTPNTLNLGMDVSVNTGPACTLTLTLSTGLKQNIRFQ</sequence>
<keyword evidence="1" id="KW-0732">Signal</keyword>
<dbReference type="RefSeq" id="WP_119764639.1">
    <property type="nucleotide sequence ID" value="NZ_QYUJ01000014.1"/>
</dbReference>
<accession>A0A418V8Q1</accession>
<feature type="chain" id="PRO_5019170026" evidence="1">
    <location>
        <begin position="34"/>
        <end position="224"/>
    </location>
</feature>
<proteinExistence type="predicted"/>
<dbReference type="EMBL" id="QYUJ01000014">
    <property type="protein sequence ID" value="RJF72473.1"/>
    <property type="molecule type" value="Genomic_DNA"/>
</dbReference>
<name>A0A418V8Q1_9DEIO</name>
<dbReference type="PROSITE" id="PS51257">
    <property type="entry name" value="PROKAR_LIPOPROTEIN"/>
    <property type="match status" value="1"/>
</dbReference>
<evidence type="ECO:0000313" key="2">
    <source>
        <dbReference type="EMBL" id="RJF72473.1"/>
    </source>
</evidence>
<gene>
    <name evidence="2" type="ORF">D3875_13855</name>
</gene>
<comment type="caution">
    <text evidence="2">The sequence shown here is derived from an EMBL/GenBank/DDBJ whole genome shotgun (WGS) entry which is preliminary data.</text>
</comment>
<organism evidence="2 3">
    <name type="scientific">Deinococcus cavernae</name>
    <dbReference type="NCBI Taxonomy" id="2320857"/>
    <lineage>
        <taxon>Bacteria</taxon>
        <taxon>Thermotogati</taxon>
        <taxon>Deinococcota</taxon>
        <taxon>Deinococci</taxon>
        <taxon>Deinococcales</taxon>
        <taxon>Deinococcaceae</taxon>
        <taxon>Deinococcus</taxon>
    </lineage>
</organism>
<reference evidence="2 3" key="1">
    <citation type="submission" date="2018-09" db="EMBL/GenBank/DDBJ databases">
        <authorList>
            <person name="Zhu H."/>
        </authorList>
    </citation>
    <scope>NUCLEOTIDE SEQUENCE [LARGE SCALE GENOMIC DNA]</scope>
    <source>
        <strain evidence="2 3">K2S05-167</strain>
    </source>
</reference>
<feature type="signal peptide" evidence="1">
    <location>
        <begin position="1"/>
        <end position="33"/>
    </location>
</feature>
<dbReference type="Proteomes" id="UP000286287">
    <property type="component" value="Unassembled WGS sequence"/>
</dbReference>
<protein>
    <submittedName>
        <fullName evidence="2">Uncharacterized protein</fullName>
    </submittedName>
</protein>
<dbReference type="AlphaFoldDB" id="A0A418V8Q1"/>